<accession>A0A8S3UWU8</accession>
<gene>
    <name evidence="1" type="ORF">MEDL_59095</name>
</gene>
<proteinExistence type="predicted"/>
<protein>
    <submittedName>
        <fullName evidence="1">Uncharacterized protein</fullName>
    </submittedName>
</protein>
<comment type="caution">
    <text evidence="1">The sequence shown here is derived from an EMBL/GenBank/DDBJ whole genome shotgun (WGS) entry which is preliminary data.</text>
</comment>
<reference evidence="1" key="1">
    <citation type="submission" date="2021-03" db="EMBL/GenBank/DDBJ databases">
        <authorList>
            <person name="Bekaert M."/>
        </authorList>
    </citation>
    <scope>NUCLEOTIDE SEQUENCE</scope>
</reference>
<dbReference type="Proteomes" id="UP000683360">
    <property type="component" value="Unassembled WGS sequence"/>
</dbReference>
<name>A0A8S3UWU8_MYTED</name>
<dbReference type="AlphaFoldDB" id="A0A8S3UWU8"/>
<sequence length="213" mass="24201">MSNQNQDKKLNLKQTFGLNETRSLIDKSDTAKTLQELKETDFYKNHESSDEALKTNDCSPKHIESLLSFVTKGLLVQSDDCFDLKAQVVKYTAPVDLQQPSLTDIQCEKEFLKISEMHKLDDKVQAFGLDISASANTHLQLSKFNASNYASGETNVETEKNGTEIYLAKAKYAFVPVKSFNFVKKICALMQQYKERFKSLENCLQNSEVKMKC</sequence>
<keyword evidence="2" id="KW-1185">Reference proteome</keyword>
<dbReference type="EMBL" id="CAJPWZ010002891">
    <property type="protein sequence ID" value="CAG2247125.1"/>
    <property type="molecule type" value="Genomic_DNA"/>
</dbReference>
<evidence type="ECO:0000313" key="2">
    <source>
        <dbReference type="Proteomes" id="UP000683360"/>
    </source>
</evidence>
<organism evidence="1 2">
    <name type="scientific">Mytilus edulis</name>
    <name type="common">Blue mussel</name>
    <dbReference type="NCBI Taxonomy" id="6550"/>
    <lineage>
        <taxon>Eukaryota</taxon>
        <taxon>Metazoa</taxon>
        <taxon>Spiralia</taxon>
        <taxon>Lophotrochozoa</taxon>
        <taxon>Mollusca</taxon>
        <taxon>Bivalvia</taxon>
        <taxon>Autobranchia</taxon>
        <taxon>Pteriomorphia</taxon>
        <taxon>Mytilida</taxon>
        <taxon>Mytiloidea</taxon>
        <taxon>Mytilidae</taxon>
        <taxon>Mytilinae</taxon>
        <taxon>Mytilus</taxon>
    </lineage>
</organism>
<evidence type="ECO:0000313" key="1">
    <source>
        <dbReference type="EMBL" id="CAG2247125.1"/>
    </source>
</evidence>